<evidence type="ECO:0000256" key="4">
    <source>
        <dbReference type="ARBA" id="ARBA00022741"/>
    </source>
</evidence>
<dbReference type="InterPro" id="IPR000719">
    <property type="entry name" value="Prot_kinase_dom"/>
</dbReference>
<dbReference type="PROSITE" id="PS00108">
    <property type="entry name" value="PROTEIN_KINASE_ST"/>
    <property type="match status" value="1"/>
</dbReference>
<evidence type="ECO:0000256" key="8">
    <source>
        <dbReference type="ARBA" id="ARBA00048679"/>
    </source>
</evidence>
<dbReference type="PROSITE" id="PS50011">
    <property type="entry name" value="PROTEIN_KINASE_DOM"/>
    <property type="match status" value="1"/>
</dbReference>
<dbReference type="GO" id="GO:0005524">
    <property type="term" value="F:ATP binding"/>
    <property type="evidence" value="ECO:0007669"/>
    <property type="project" value="UniProtKB-UniRule"/>
</dbReference>
<accession>A0A5C3MAH8</accession>
<dbReference type="SUPFAM" id="SSF56112">
    <property type="entry name" value="Protein kinase-like (PK-like)"/>
    <property type="match status" value="1"/>
</dbReference>
<comment type="catalytic activity">
    <reaction evidence="8">
        <text>L-seryl-[protein] + ATP = O-phospho-L-seryl-[protein] + ADP + H(+)</text>
        <dbReference type="Rhea" id="RHEA:17989"/>
        <dbReference type="Rhea" id="RHEA-COMP:9863"/>
        <dbReference type="Rhea" id="RHEA-COMP:11604"/>
        <dbReference type="ChEBI" id="CHEBI:15378"/>
        <dbReference type="ChEBI" id="CHEBI:29999"/>
        <dbReference type="ChEBI" id="CHEBI:30616"/>
        <dbReference type="ChEBI" id="CHEBI:83421"/>
        <dbReference type="ChEBI" id="CHEBI:456216"/>
        <dbReference type="EC" id="2.7.11.1"/>
    </reaction>
</comment>
<evidence type="ECO:0000256" key="3">
    <source>
        <dbReference type="ARBA" id="ARBA00022679"/>
    </source>
</evidence>
<dbReference type="EC" id="2.7.11.1" evidence="1"/>
<dbReference type="PANTHER" id="PTHR24356">
    <property type="entry name" value="SERINE/THREONINE-PROTEIN KINASE"/>
    <property type="match status" value="1"/>
</dbReference>
<evidence type="ECO:0000256" key="2">
    <source>
        <dbReference type="ARBA" id="ARBA00022527"/>
    </source>
</evidence>
<feature type="domain" description="Protein kinase" evidence="11">
    <location>
        <begin position="17"/>
        <end position="291"/>
    </location>
</feature>
<keyword evidence="3" id="KW-0808">Transferase</keyword>
<dbReference type="GO" id="GO:0035556">
    <property type="term" value="P:intracellular signal transduction"/>
    <property type="evidence" value="ECO:0007669"/>
    <property type="project" value="TreeGrafter"/>
</dbReference>
<evidence type="ECO:0000313" key="12">
    <source>
        <dbReference type="EMBL" id="TFK42474.1"/>
    </source>
</evidence>
<dbReference type="SMART" id="SM00220">
    <property type="entry name" value="S_TKc"/>
    <property type="match status" value="1"/>
</dbReference>
<evidence type="ECO:0000256" key="10">
    <source>
        <dbReference type="RuleBase" id="RU000304"/>
    </source>
</evidence>
<sequence length="350" mass="39691">MKAPSDPRPPALTLRDIECLKTLGGGSFGRVLLVRTKRNEHKLDKPHTLFALKAVPKRMLRSCINHFEETQRELSKLADLPWNPFICNIIQTFHDRINIYMMLELIPCGTLYSLIYKEGHLELNASRASFYFSNIACGLKFLHGQGILHCDMKPANILLGEDGYLCLTDFGSSAWDKDSAGDAFDLGTTAYQPPESRFSGTDNPMSPAIDWWAAGCILYEMTTRRLVRSDHVPHHICAEIGRFSSLFQICSWPPGFRVGKHLKSIVADLLEINPKERLGTDGKPVFEHPWLQNVNWMKMERKQYLAPYLPNCPSSTDAWHSQSLPNQREVPGLKVVEPALHLAHDNRFPL</sequence>
<protein>
    <recommendedName>
        <fullName evidence="1">non-specific serine/threonine protein kinase</fullName>
        <ecNumber evidence="1">2.7.11.1</ecNumber>
    </recommendedName>
</protein>
<evidence type="ECO:0000256" key="6">
    <source>
        <dbReference type="ARBA" id="ARBA00022840"/>
    </source>
</evidence>
<keyword evidence="2 10" id="KW-0723">Serine/threonine-protein kinase</keyword>
<evidence type="ECO:0000256" key="7">
    <source>
        <dbReference type="ARBA" id="ARBA00047899"/>
    </source>
</evidence>
<dbReference type="InterPro" id="IPR008271">
    <property type="entry name" value="Ser/Thr_kinase_AS"/>
</dbReference>
<dbReference type="STRING" id="68775.A0A5C3MAH8"/>
<dbReference type="EMBL" id="ML213592">
    <property type="protein sequence ID" value="TFK42474.1"/>
    <property type="molecule type" value="Genomic_DNA"/>
</dbReference>
<name>A0A5C3MAH8_9AGAR</name>
<comment type="similarity">
    <text evidence="10">Belongs to the protein kinase superfamily.</text>
</comment>
<gene>
    <name evidence="12" type="ORF">BDQ12DRAFT_696073</name>
</gene>
<dbReference type="PROSITE" id="PS00107">
    <property type="entry name" value="PROTEIN_KINASE_ATP"/>
    <property type="match status" value="1"/>
</dbReference>
<evidence type="ECO:0000256" key="1">
    <source>
        <dbReference type="ARBA" id="ARBA00012513"/>
    </source>
</evidence>
<dbReference type="Gene3D" id="3.30.200.20">
    <property type="entry name" value="Phosphorylase Kinase, domain 1"/>
    <property type="match status" value="1"/>
</dbReference>
<reference evidence="12 13" key="1">
    <citation type="journal article" date="2019" name="Nat. Ecol. Evol.">
        <title>Megaphylogeny resolves global patterns of mushroom evolution.</title>
        <authorList>
            <person name="Varga T."/>
            <person name="Krizsan K."/>
            <person name="Foldi C."/>
            <person name="Dima B."/>
            <person name="Sanchez-Garcia M."/>
            <person name="Sanchez-Ramirez S."/>
            <person name="Szollosi G.J."/>
            <person name="Szarkandi J.G."/>
            <person name="Papp V."/>
            <person name="Albert L."/>
            <person name="Andreopoulos W."/>
            <person name="Angelini C."/>
            <person name="Antonin V."/>
            <person name="Barry K.W."/>
            <person name="Bougher N.L."/>
            <person name="Buchanan P."/>
            <person name="Buyck B."/>
            <person name="Bense V."/>
            <person name="Catcheside P."/>
            <person name="Chovatia M."/>
            <person name="Cooper J."/>
            <person name="Damon W."/>
            <person name="Desjardin D."/>
            <person name="Finy P."/>
            <person name="Geml J."/>
            <person name="Haridas S."/>
            <person name="Hughes K."/>
            <person name="Justo A."/>
            <person name="Karasinski D."/>
            <person name="Kautmanova I."/>
            <person name="Kiss B."/>
            <person name="Kocsube S."/>
            <person name="Kotiranta H."/>
            <person name="LaButti K.M."/>
            <person name="Lechner B.E."/>
            <person name="Liimatainen K."/>
            <person name="Lipzen A."/>
            <person name="Lukacs Z."/>
            <person name="Mihaltcheva S."/>
            <person name="Morgado L.N."/>
            <person name="Niskanen T."/>
            <person name="Noordeloos M.E."/>
            <person name="Ohm R.A."/>
            <person name="Ortiz-Santana B."/>
            <person name="Ovrebo C."/>
            <person name="Racz N."/>
            <person name="Riley R."/>
            <person name="Savchenko A."/>
            <person name="Shiryaev A."/>
            <person name="Soop K."/>
            <person name="Spirin V."/>
            <person name="Szebenyi C."/>
            <person name="Tomsovsky M."/>
            <person name="Tulloss R.E."/>
            <person name="Uehling J."/>
            <person name="Grigoriev I.V."/>
            <person name="Vagvolgyi C."/>
            <person name="Papp T."/>
            <person name="Martin F.M."/>
            <person name="Miettinen O."/>
            <person name="Hibbett D.S."/>
            <person name="Nagy L.G."/>
        </authorList>
    </citation>
    <scope>NUCLEOTIDE SEQUENCE [LARGE SCALE GENOMIC DNA]</scope>
    <source>
        <strain evidence="12 13">CBS 166.37</strain>
    </source>
</reference>
<dbReference type="InterPro" id="IPR017441">
    <property type="entry name" value="Protein_kinase_ATP_BS"/>
</dbReference>
<evidence type="ECO:0000256" key="9">
    <source>
        <dbReference type="PROSITE-ProRule" id="PRU10141"/>
    </source>
</evidence>
<dbReference type="PANTHER" id="PTHR24356:SF407">
    <property type="entry name" value="RAC SERINE_THREONINE-PROTEIN KINASE"/>
    <property type="match status" value="1"/>
</dbReference>
<proteinExistence type="inferred from homology"/>
<feature type="binding site" evidence="9">
    <location>
        <position position="53"/>
    </location>
    <ligand>
        <name>ATP</name>
        <dbReference type="ChEBI" id="CHEBI:30616"/>
    </ligand>
</feature>
<keyword evidence="6 9" id="KW-0067">ATP-binding</keyword>
<dbReference type="InterPro" id="IPR050236">
    <property type="entry name" value="Ser_Thr_kinase_AGC"/>
</dbReference>
<dbReference type="AlphaFoldDB" id="A0A5C3MAH8"/>
<dbReference type="OrthoDB" id="10252171at2759"/>
<evidence type="ECO:0000259" key="11">
    <source>
        <dbReference type="PROSITE" id="PS50011"/>
    </source>
</evidence>
<dbReference type="Pfam" id="PF00069">
    <property type="entry name" value="Pkinase"/>
    <property type="match status" value="1"/>
</dbReference>
<evidence type="ECO:0000256" key="5">
    <source>
        <dbReference type="ARBA" id="ARBA00022777"/>
    </source>
</evidence>
<dbReference type="InterPro" id="IPR011009">
    <property type="entry name" value="Kinase-like_dom_sf"/>
</dbReference>
<evidence type="ECO:0000313" key="13">
    <source>
        <dbReference type="Proteomes" id="UP000308652"/>
    </source>
</evidence>
<keyword evidence="13" id="KW-1185">Reference proteome</keyword>
<keyword evidence="5 12" id="KW-0418">Kinase</keyword>
<dbReference type="GO" id="GO:0004674">
    <property type="term" value="F:protein serine/threonine kinase activity"/>
    <property type="evidence" value="ECO:0007669"/>
    <property type="project" value="UniProtKB-KW"/>
</dbReference>
<comment type="catalytic activity">
    <reaction evidence="7">
        <text>L-threonyl-[protein] + ATP = O-phospho-L-threonyl-[protein] + ADP + H(+)</text>
        <dbReference type="Rhea" id="RHEA:46608"/>
        <dbReference type="Rhea" id="RHEA-COMP:11060"/>
        <dbReference type="Rhea" id="RHEA-COMP:11605"/>
        <dbReference type="ChEBI" id="CHEBI:15378"/>
        <dbReference type="ChEBI" id="CHEBI:30013"/>
        <dbReference type="ChEBI" id="CHEBI:30616"/>
        <dbReference type="ChEBI" id="CHEBI:61977"/>
        <dbReference type="ChEBI" id="CHEBI:456216"/>
        <dbReference type="EC" id="2.7.11.1"/>
    </reaction>
</comment>
<organism evidence="12 13">
    <name type="scientific">Crucibulum laeve</name>
    <dbReference type="NCBI Taxonomy" id="68775"/>
    <lineage>
        <taxon>Eukaryota</taxon>
        <taxon>Fungi</taxon>
        <taxon>Dikarya</taxon>
        <taxon>Basidiomycota</taxon>
        <taxon>Agaricomycotina</taxon>
        <taxon>Agaricomycetes</taxon>
        <taxon>Agaricomycetidae</taxon>
        <taxon>Agaricales</taxon>
        <taxon>Agaricineae</taxon>
        <taxon>Nidulariaceae</taxon>
        <taxon>Crucibulum</taxon>
    </lineage>
</organism>
<keyword evidence="4 9" id="KW-0547">Nucleotide-binding</keyword>
<dbReference type="Gene3D" id="1.10.510.10">
    <property type="entry name" value="Transferase(Phosphotransferase) domain 1"/>
    <property type="match status" value="1"/>
</dbReference>
<dbReference type="Proteomes" id="UP000308652">
    <property type="component" value="Unassembled WGS sequence"/>
</dbReference>